<dbReference type="AlphaFoldDB" id="A0A381I6E6"/>
<dbReference type="InterPro" id="IPR024769">
    <property type="entry name" value="TcdA/TcdB_pore_forming"/>
</dbReference>
<gene>
    <name evidence="2" type="primary">toxA_3</name>
    <name evidence="2" type="ORF">NCTC13307_00768</name>
</gene>
<evidence type="ECO:0000259" key="1">
    <source>
        <dbReference type="Pfam" id="PF12920"/>
    </source>
</evidence>
<proteinExistence type="predicted"/>
<accession>A0A381I6E6</accession>
<sequence length="81" mass="9103">MTCELDDKISLIIEINLVAKSYSLLLSGDKNYLISNLSNIIEKINTLGLDSKNIAYNYTDESNNKYFGAISKTSQKKHNTL</sequence>
<reference evidence="2" key="1">
    <citation type="submission" date="2018-06" db="EMBL/GenBank/DDBJ databases">
        <authorList>
            <consortium name="Pathogen Informatics"/>
            <person name="Doyle S."/>
        </authorList>
    </citation>
    <scope>NUCLEOTIDE SEQUENCE</scope>
    <source>
        <strain evidence="2">NCTC13307</strain>
    </source>
</reference>
<protein>
    <submittedName>
        <fullName evidence="2">Toxin A</fullName>
    </submittedName>
</protein>
<name>A0A381I6E6_CLODI</name>
<dbReference type="Pfam" id="PF12920">
    <property type="entry name" value="TcdA_TcdB_pore"/>
    <property type="match status" value="1"/>
</dbReference>
<dbReference type="EMBL" id="UFWD01000001">
    <property type="protein sequence ID" value="SUY21604.1"/>
    <property type="molecule type" value="Genomic_DNA"/>
</dbReference>
<organism evidence="2">
    <name type="scientific">Clostridioides difficile</name>
    <name type="common">Peptoclostridium difficile</name>
    <dbReference type="NCBI Taxonomy" id="1496"/>
    <lineage>
        <taxon>Bacteria</taxon>
        <taxon>Bacillati</taxon>
        <taxon>Bacillota</taxon>
        <taxon>Clostridia</taxon>
        <taxon>Peptostreptococcales</taxon>
        <taxon>Peptostreptococcaceae</taxon>
        <taxon>Clostridioides</taxon>
    </lineage>
</organism>
<evidence type="ECO:0000313" key="2">
    <source>
        <dbReference type="EMBL" id="SUY21604.1"/>
    </source>
</evidence>
<feature type="domain" description="TcdA/TcdB toxin pore forming" evidence="1">
    <location>
        <begin position="3"/>
        <end position="65"/>
    </location>
</feature>